<sequence length="127" mass="14324">MAAVAPAEFRHRSHWFKFKPKHKFHRKGKSTRGRERDESASTHLALSTRTDRARRGNRSPTSTTHYPGRLPLPARRLSSAPWIRAFKTSTPNRISGFWLLGVTCGARECASPENGARGPCSPVWKEC</sequence>
<name>A0A5B7JCI0_PORTR</name>
<keyword evidence="3" id="KW-1185">Reference proteome</keyword>
<protein>
    <submittedName>
        <fullName evidence="2">Uncharacterized protein</fullName>
    </submittedName>
</protein>
<evidence type="ECO:0000313" key="3">
    <source>
        <dbReference type="Proteomes" id="UP000324222"/>
    </source>
</evidence>
<reference evidence="2 3" key="1">
    <citation type="submission" date="2019-05" db="EMBL/GenBank/DDBJ databases">
        <title>Another draft genome of Portunus trituberculatus and its Hox gene families provides insights of decapod evolution.</title>
        <authorList>
            <person name="Jeong J.-H."/>
            <person name="Song I."/>
            <person name="Kim S."/>
            <person name="Choi T."/>
            <person name="Kim D."/>
            <person name="Ryu S."/>
            <person name="Kim W."/>
        </authorList>
    </citation>
    <scope>NUCLEOTIDE SEQUENCE [LARGE SCALE GENOMIC DNA]</scope>
    <source>
        <tissue evidence="2">Muscle</tissue>
    </source>
</reference>
<organism evidence="2 3">
    <name type="scientific">Portunus trituberculatus</name>
    <name type="common">Swimming crab</name>
    <name type="synonym">Neptunus trituberculatus</name>
    <dbReference type="NCBI Taxonomy" id="210409"/>
    <lineage>
        <taxon>Eukaryota</taxon>
        <taxon>Metazoa</taxon>
        <taxon>Ecdysozoa</taxon>
        <taxon>Arthropoda</taxon>
        <taxon>Crustacea</taxon>
        <taxon>Multicrustacea</taxon>
        <taxon>Malacostraca</taxon>
        <taxon>Eumalacostraca</taxon>
        <taxon>Eucarida</taxon>
        <taxon>Decapoda</taxon>
        <taxon>Pleocyemata</taxon>
        <taxon>Brachyura</taxon>
        <taxon>Eubrachyura</taxon>
        <taxon>Portunoidea</taxon>
        <taxon>Portunidae</taxon>
        <taxon>Portuninae</taxon>
        <taxon>Portunus</taxon>
    </lineage>
</organism>
<evidence type="ECO:0000313" key="2">
    <source>
        <dbReference type="EMBL" id="MPC92659.1"/>
    </source>
</evidence>
<feature type="compositionally biased region" description="Basic residues" evidence="1">
    <location>
        <begin position="20"/>
        <end position="31"/>
    </location>
</feature>
<dbReference type="Proteomes" id="UP000324222">
    <property type="component" value="Unassembled WGS sequence"/>
</dbReference>
<gene>
    <name evidence="2" type="ORF">E2C01_087762</name>
</gene>
<dbReference type="AlphaFoldDB" id="A0A5B7JCI0"/>
<proteinExistence type="predicted"/>
<dbReference type="EMBL" id="VSRR010092064">
    <property type="protein sequence ID" value="MPC92659.1"/>
    <property type="molecule type" value="Genomic_DNA"/>
</dbReference>
<feature type="region of interest" description="Disordered" evidence="1">
    <location>
        <begin position="20"/>
        <end position="72"/>
    </location>
</feature>
<accession>A0A5B7JCI0</accession>
<evidence type="ECO:0000256" key="1">
    <source>
        <dbReference type="SAM" id="MobiDB-lite"/>
    </source>
</evidence>
<comment type="caution">
    <text evidence="2">The sequence shown here is derived from an EMBL/GenBank/DDBJ whole genome shotgun (WGS) entry which is preliminary data.</text>
</comment>